<keyword evidence="2" id="KW-1185">Reference proteome</keyword>
<reference evidence="1 2" key="1">
    <citation type="submission" date="2014-06" db="EMBL/GenBank/DDBJ databases">
        <title>Evolutionary Origins and Diversification of the Mycorrhizal Mutualists.</title>
        <authorList>
            <consortium name="DOE Joint Genome Institute"/>
            <consortium name="Mycorrhizal Genomics Consortium"/>
            <person name="Kohler A."/>
            <person name="Kuo A."/>
            <person name="Nagy L.G."/>
            <person name="Floudas D."/>
            <person name="Copeland A."/>
            <person name="Barry K.W."/>
            <person name="Cichocki N."/>
            <person name="Veneault-Fourrey C."/>
            <person name="LaButti K."/>
            <person name="Lindquist E.A."/>
            <person name="Lipzen A."/>
            <person name="Lundell T."/>
            <person name="Morin E."/>
            <person name="Murat C."/>
            <person name="Riley R."/>
            <person name="Ohm R."/>
            <person name="Sun H."/>
            <person name="Tunlid A."/>
            <person name="Henrissat B."/>
            <person name="Grigoriev I.V."/>
            <person name="Hibbett D.S."/>
            <person name="Martin F."/>
        </authorList>
    </citation>
    <scope>NUCLEOTIDE SEQUENCE [LARGE SCALE GENOMIC DNA]</scope>
    <source>
        <strain evidence="1 2">SS14</strain>
    </source>
</reference>
<evidence type="ECO:0000313" key="2">
    <source>
        <dbReference type="Proteomes" id="UP000054279"/>
    </source>
</evidence>
<dbReference type="EMBL" id="KN838231">
    <property type="protein sequence ID" value="KIJ22445.1"/>
    <property type="molecule type" value="Genomic_DNA"/>
</dbReference>
<dbReference type="AlphaFoldDB" id="A0A0C9UBG4"/>
<evidence type="ECO:0000313" key="1">
    <source>
        <dbReference type="EMBL" id="KIJ22445.1"/>
    </source>
</evidence>
<dbReference type="OrthoDB" id="4230923at2759"/>
<gene>
    <name evidence="1" type="ORF">M422DRAFT_87052</name>
</gene>
<dbReference type="Proteomes" id="UP000054279">
    <property type="component" value="Unassembled WGS sequence"/>
</dbReference>
<evidence type="ECO:0008006" key="3">
    <source>
        <dbReference type="Google" id="ProtNLM"/>
    </source>
</evidence>
<accession>A0A0C9UBG4</accession>
<name>A0A0C9UBG4_SPHS4</name>
<dbReference type="HOGENOM" id="CLU_138299_1_0_1"/>
<organism evidence="1 2">
    <name type="scientific">Sphaerobolus stellatus (strain SS14)</name>
    <dbReference type="NCBI Taxonomy" id="990650"/>
    <lineage>
        <taxon>Eukaryota</taxon>
        <taxon>Fungi</taxon>
        <taxon>Dikarya</taxon>
        <taxon>Basidiomycota</taxon>
        <taxon>Agaricomycotina</taxon>
        <taxon>Agaricomycetes</taxon>
        <taxon>Phallomycetidae</taxon>
        <taxon>Geastrales</taxon>
        <taxon>Sphaerobolaceae</taxon>
        <taxon>Sphaerobolus</taxon>
    </lineage>
</organism>
<sequence>ANQVMKNGMHIAHQDVHCCHLVQEPRRCLKCQKLMMHIAVTCSSLKDICRTCGGNHWTRDCREPNSNKWNCQNCNCSSHASWDRNCPSFQRRIEE</sequence>
<feature type="non-terminal residue" evidence="1">
    <location>
        <position position="1"/>
    </location>
</feature>
<protein>
    <recommendedName>
        <fullName evidence="3">CCHC-type domain-containing protein</fullName>
    </recommendedName>
</protein>
<feature type="non-terminal residue" evidence="1">
    <location>
        <position position="95"/>
    </location>
</feature>
<proteinExistence type="predicted"/>